<evidence type="ECO:0000256" key="2">
    <source>
        <dbReference type="ARBA" id="ARBA00022473"/>
    </source>
</evidence>
<keyword evidence="7" id="KW-0539">Nucleus</keyword>
<evidence type="ECO:0000259" key="9">
    <source>
        <dbReference type="PROSITE" id="PS50888"/>
    </source>
</evidence>
<dbReference type="InterPro" id="IPR011598">
    <property type="entry name" value="bHLH_dom"/>
</dbReference>
<organism evidence="10 11">
    <name type="scientific">Dicentrarchus labrax</name>
    <name type="common">European seabass</name>
    <name type="synonym">Morone labrax</name>
    <dbReference type="NCBI Taxonomy" id="13489"/>
    <lineage>
        <taxon>Eukaryota</taxon>
        <taxon>Metazoa</taxon>
        <taxon>Chordata</taxon>
        <taxon>Craniata</taxon>
        <taxon>Vertebrata</taxon>
        <taxon>Euteleostomi</taxon>
        <taxon>Actinopterygii</taxon>
        <taxon>Neopterygii</taxon>
        <taxon>Teleostei</taxon>
        <taxon>Neoteleostei</taxon>
        <taxon>Acanthomorphata</taxon>
        <taxon>Eupercaria</taxon>
        <taxon>Moronidae</taxon>
        <taxon>Dicentrarchus</taxon>
    </lineage>
</organism>
<dbReference type="SMART" id="SM00353">
    <property type="entry name" value="HLH"/>
    <property type="match status" value="1"/>
</dbReference>
<feature type="compositionally biased region" description="Basic residues" evidence="8">
    <location>
        <begin position="51"/>
        <end position="63"/>
    </location>
</feature>
<dbReference type="PANTHER" id="PTHR20937">
    <property type="entry name" value="IP14615P"/>
    <property type="match status" value="1"/>
</dbReference>
<evidence type="ECO:0000313" key="10">
    <source>
        <dbReference type="Ensembl" id="ENSDLAP00005067635.1"/>
    </source>
</evidence>
<feature type="compositionally biased region" description="Basic and acidic residues" evidence="8">
    <location>
        <begin position="64"/>
        <end position="74"/>
    </location>
</feature>
<evidence type="ECO:0000256" key="1">
    <source>
        <dbReference type="ARBA" id="ARBA00004123"/>
    </source>
</evidence>
<dbReference type="FunFam" id="4.10.280.10:FF:000047">
    <property type="entry name" value="mesoderm posterior protein 1"/>
    <property type="match status" value="1"/>
</dbReference>
<keyword evidence="11" id="KW-1185">Reference proteome</keyword>
<dbReference type="GO" id="GO:0003007">
    <property type="term" value="P:heart morphogenesis"/>
    <property type="evidence" value="ECO:0007669"/>
    <property type="project" value="TreeGrafter"/>
</dbReference>
<dbReference type="GeneTree" id="ENSGT00530000063712"/>
<dbReference type="GO" id="GO:0007219">
    <property type="term" value="P:Notch signaling pathway"/>
    <property type="evidence" value="ECO:0007669"/>
    <property type="project" value="UniProtKB-KW"/>
</dbReference>
<reference evidence="10" key="2">
    <citation type="submission" date="2025-09" db="UniProtKB">
        <authorList>
            <consortium name="Ensembl"/>
        </authorList>
    </citation>
    <scope>IDENTIFICATION</scope>
</reference>
<dbReference type="PANTHER" id="PTHR20937:SF18">
    <property type="entry name" value="BHLH TRANSCRIPTION FACTOR MESP-B-RELATED"/>
    <property type="match status" value="1"/>
</dbReference>
<dbReference type="Gene3D" id="4.10.280.10">
    <property type="entry name" value="Helix-loop-helix DNA-binding domain"/>
    <property type="match status" value="1"/>
</dbReference>
<evidence type="ECO:0000256" key="6">
    <source>
        <dbReference type="ARBA" id="ARBA00023163"/>
    </source>
</evidence>
<evidence type="ECO:0000256" key="4">
    <source>
        <dbReference type="ARBA" id="ARBA00023015"/>
    </source>
</evidence>
<sequence length="201" mass="22596">MDTSSVPMLNYGLQYQWCSDSDLSSMSSSETLSPTGYSQTFKSSPCSLSGRGRKTGRATRIRSKQRESASEKEKMRMRDLTKALHHLRSYLPPSVAPAGQTLTKIETLRLTIRYISYLSAQLGLSEEALFQRREQGDTSASDTSSPDILSYFQHGSMEVQEAQLQNQSLNQGLYSAQYHSQNTMLHSGNFCMPLVPREYWG</sequence>
<dbReference type="GO" id="GO:0005634">
    <property type="term" value="C:nucleus"/>
    <property type="evidence" value="ECO:0007669"/>
    <property type="project" value="UniProtKB-SubCell"/>
</dbReference>
<dbReference type="GO" id="GO:0000978">
    <property type="term" value="F:RNA polymerase II cis-regulatory region sequence-specific DNA binding"/>
    <property type="evidence" value="ECO:0007669"/>
    <property type="project" value="TreeGrafter"/>
</dbReference>
<dbReference type="InterPro" id="IPR040259">
    <property type="entry name" value="Mesogenin/MesP"/>
</dbReference>
<keyword evidence="5" id="KW-0238">DNA-binding</keyword>
<evidence type="ECO:0000256" key="3">
    <source>
        <dbReference type="ARBA" id="ARBA00022976"/>
    </source>
</evidence>
<dbReference type="SUPFAM" id="SSF47459">
    <property type="entry name" value="HLH, helix-loop-helix DNA-binding domain"/>
    <property type="match status" value="1"/>
</dbReference>
<reference evidence="10" key="1">
    <citation type="submission" date="2025-08" db="UniProtKB">
        <authorList>
            <consortium name="Ensembl"/>
        </authorList>
    </citation>
    <scope>IDENTIFICATION</scope>
</reference>
<feature type="compositionally biased region" description="Polar residues" evidence="8">
    <location>
        <begin position="34"/>
        <end position="47"/>
    </location>
</feature>
<proteinExistence type="predicted"/>
<evidence type="ECO:0000313" key="11">
    <source>
        <dbReference type="Proteomes" id="UP000694389"/>
    </source>
</evidence>
<evidence type="ECO:0000256" key="5">
    <source>
        <dbReference type="ARBA" id="ARBA00023125"/>
    </source>
</evidence>
<dbReference type="Pfam" id="PF00010">
    <property type="entry name" value="HLH"/>
    <property type="match status" value="1"/>
</dbReference>
<comment type="subcellular location">
    <subcellularLocation>
        <location evidence="1">Nucleus</location>
    </subcellularLocation>
</comment>
<dbReference type="AlphaFoldDB" id="A0A8P4FY43"/>
<dbReference type="Ensembl" id="ENSDLAT00005068911.1">
    <property type="protein sequence ID" value="ENSDLAP00005067635.1"/>
    <property type="gene ID" value="ENSDLAG00005033688.1"/>
</dbReference>
<dbReference type="PROSITE" id="PS50888">
    <property type="entry name" value="BHLH"/>
    <property type="match status" value="1"/>
</dbReference>
<accession>A0A8P4FY43</accession>
<dbReference type="Proteomes" id="UP000694389">
    <property type="component" value="Unassembled WGS sequence"/>
</dbReference>
<keyword evidence="2" id="KW-0217">Developmental protein</keyword>
<name>A0A8P4FY43_DICLA</name>
<feature type="region of interest" description="Disordered" evidence="8">
    <location>
        <begin position="28"/>
        <end position="74"/>
    </location>
</feature>
<keyword evidence="4" id="KW-0805">Transcription regulation</keyword>
<dbReference type="CDD" id="cd18938">
    <property type="entry name" value="bHLH_TS_Mesp"/>
    <property type="match status" value="1"/>
</dbReference>
<dbReference type="GO" id="GO:0001707">
    <property type="term" value="P:mesoderm formation"/>
    <property type="evidence" value="ECO:0007669"/>
    <property type="project" value="TreeGrafter"/>
</dbReference>
<evidence type="ECO:0000256" key="8">
    <source>
        <dbReference type="SAM" id="MobiDB-lite"/>
    </source>
</evidence>
<keyword evidence="3" id="KW-0914">Notch signaling pathway</keyword>
<keyword evidence="6" id="KW-0804">Transcription</keyword>
<feature type="domain" description="BHLH" evidence="9">
    <location>
        <begin position="64"/>
        <end position="118"/>
    </location>
</feature>
<protein>
    <submittedName>
        <fullName evidence="10">Mesoderm posterior ba</fullName>
    </submittedName>
</protein>
<dbReference type="GO" id="GO:0032525">
    <property type="term" value="P:somite rostral/caudal axis specification"/>
    <property type="evidence" value="ECO:0007669"/>
    <property type="project" value="TreeGrafter"/>
</dbReference>
<dbReference type="InterPro" id="IPR036638">
    <property type="entry name" value="HLH_DNA-bd_sf"/>
</dbReference>
<evidence type="ECO:0000256" key="7">
    <source>
        <dbReference type="ARBA" id="ARBA00023242"/>
    </source>
</evidence>
<dbReference type="GO" id="GO:0046983">
    <property type="term" value="F:protein dimerization activity"/>
    <property type="evidence" value="ECO:0007669"/>
    <property type="project" value="InterPro"/>
</dbReference>
<dbReference type="GO" id="GO:0000981">
    <property type="term" value="F:DNA-binding transcription factor activity, RNA polymerase II-specific"/>
    <property type="evidence" value="ECO:0007669"/>
    <property type="project" value="TreeGrafter"/>
</dbReference>